<proteinExistence type="predicted"/>
<organism evidence="1 2">
    <name type="scientific">Albimonas pacifica</name>
    <dbReference type="NCBI Taxonomy" id="1114924"/>
    <lineage>
        <taxon>Bacteria</taxon>
        <taxon>Pseudomonadati</taxon>
        <taxon>Pseudomonadota</taxon>
        <taxon>Alphaproteobacteria</taxon>
        <taxon>Rhodobacterales</taxon>
        <taxon>Paracoccaceae</taxon>
        <taxon>Albimonas</taxon>
    </lineage>
</organism>
<dbReference type="EMBL" id="FOQH01000006">
    <property type="protein sequence ID" value="SFI42374.1"/>
    <property type="molecule type" value="Genomic_DNA"/>
</dbReference>
<dbReference type="PANTHER" id="PTHR35861:SF1">
    <property type="entry name" value="PHAGE TAIL SHEATH PROTEIN"/>
    <property type="match status" value="1"/>
</dbReference>
<evidence type="ECO:0000313" key="1">
    <source>
        <dbReference type="EMBL" id="SFI42374.1"/>
    </source>
</evidence>
<dbReference type="InterPro" id="IPR052042">
    <property type="entry name" value="Tail_sheath_structural"/>
</dbReference>
<dbReference type="Proteomes" id="UP000199377">
    <property type="component" value="Unassembled WGS sequence"/>
</dbReference>
<reference evidence="1 2" key="1">
    <citation type="submission" date="2016-10" db="EMBL/GenBank/DDBJ databases">
        <authorList>
            <person name="de Groot N.N."/>
        </authorList>
    </citation>
    <scope>NUCLEOTIDE SEQUENCE [LARGE SCALE GENOMIC DNA]</scope>
    <source>
        <strain evidence="1 2">CGMCC 1.11030</strain>
    </source>
</reference>
<keyword evidence="2" id="KW-1185">Reference proteome</keyword>
<sequence length="539" mass="55465">MPRPGVFFSHLPAPGAGLSARADVALFAGLLARREAPVPEALLALLEEAGWAGAGPFARGPAAVEALLDCPVPVESWDAFDALFDWRGRTASPGDARPVPSPMGLAVRSFFAQGGRKAWIVRTGDPLPVVVPGEDAAAHRLVRRRRLSLAAIDELTAEFAPLLPGFEGIGMPVSAQDPGTWRGAAHLLGIDEAAMLLLPDLPELCAGPPAPAAVIPAPPPPPEAFRPCGPLVSEEAATPAPLPLEAPRLDADGFATWARALRHALALAEAPGGAHHRRDAILVASLPRPAPGAGDPLAPLEVLAAVEPIGDGTSALSESWLGSRRLQLAYPWVATPGAASGPEGLEGAEGIAAGLIARSALALGAHRSAAGREALQASRLSPELGSGELARGLAPGAAGGADWAGDRLTLLARGTSGFKLVSDATAAVAREGRAGGVSRLIGVIERAARELGHDHLFEPSGEALWAETRAALGSLMERLREAGAFAGAPAWTVRCGRETMTQADLDQGRVIAEVTFRAAQPIQQVTVSLALSRAREGLV</sequence>
<protein>
    <recommendedName>
        <fullName evidence="3">Phage tail sheath protein</fullName>
    </recommendedName>
</protein>
<gene>
    <name evidence="1" type="ORF">SAMN05216258_106316</name>
</gene>
<dbReference type="AlphaFoldDB" id="A0A1I3I324"/>
<dbReference type="OrthoDB" id="9767864at2"/>
<accession>A0A1I3I324</accession>
<evidence type="ECO:0000313" key="2">
    <source>
        <dbReference type="Proteomes" id="UP000199377"/>
    </source>
</evidence>
<dbReference type="PANTHER" id="PTHR35861">
    <property type="match status" value="1"/>
</dbReference>
<name>A0A1I3I324_9RHOB</name>
<dbReference type="STRING" id="1114924.SAMN05216258_106316"/>
<evidence type="ECO:0008006" key="3">
    <source>
        <dbReference type="Google" id="ProtNLM"/>
    </source>
</evidence>
<dbReference type="RefSeq" id="WP_092860774.1">
    <property type="nucleotide sequence ID" value="NZ_FOQH01000006.1"/>
</dbReference>